<dbReference type="Gene3D" id="3.40.50.1820">
    <property type="entry name" value="alpha/beta hydrolase"/>
    <property type="match status" value="1"/>
</dbReference>
<dbReference type="Proteomes" id="UP000256310">
    <property type="component" value="Unassembled WGS sequence"/>
</dbReference>
<evidence type="ECO:0000313" key="3">
    <source>
        <dbReference type="Proteomes" id="UP000256310"/>
    </source>
</evidence>
<comment type="caution">
    <text evidence="2">The sequence shown here is derived from an EMBL/GenBank/DDBJ whole genome shotgun (WGS) entry which is preliminary data.</text>
</comment>
<evidence type="ECO:0000313" key="2">
    <source>
        <dbReference type="EMBL" id="RED13357.1"/>
    </source>
</evidence>
<dbReference type="PANTHER" id="PTHR46438:SF11">
    <property type="entry name" value="LIPASE-RELATED"/>
    <property type="match status" value="1"/>
</dbReference>
<keyword evidence="2" id="KW-0378">Hydrolase</keyword>
<proteinExistence type="predicted"/>
<dbReference type="Pfam" id="PF12697">
    <property type="entry name" value="Abhydrolase_6"/>
    <property type="match status" value="1"/>
</dbReference>
<name>A0A3D9FAK5_9SPHN</name>
<dbReference type="AlphaFoldDB" id="A0A3D9FAK5"/>
<gene>
    <name evidence="2" type="ORF">DFR46_2894</name>
</gene>
<dbReference type="InterPro" id="IPR029058">
    <property type="entry name" value="AB_hydrolase_fold"/>
</dbReference>
<accession>A0A3D9FAK5</accession>
<protein>
    <submittedName>
        <fullName evidence="2">2-hydroxymuconate semialdehyde hydrolase</fullName>
    </submittedName>
</protein>
<reference evidence="2 3" key="1">
    <citation type="submission" date="2018-07" db="EMBL/GenBank/DDBJ databases">
        <title>Genomic Encyclopedia of Type Strains, Phase IV (KMG-IV): sequencing the most valuable type-strain genomes for metagenomic binning, comparative biology and taxonomic classification.</title>
        <authorList>
            <person name="Goeker M."/>
        </authorList>
    </citation>
    <scope>NUCLEOTIDE SEQUENCE [LARGE SCALE GENOMIC DNA]</scope>
    <source>
        <strain evidence="2 3">DSM 26725</strain>
    </source>
</reference>
<dbReference type="PANTHER" id="PTHR46438">
    <property type="entry name" value="ALPHA/BETA-HYDROLASES SUPERFAMILY PROTEIN"/>
    <property type="match status" value="1"/>
</dbReference>
<evidence type="ECO:0000259" key="1">
    <source>
        <dbReference type="Pfam" id="PF12697"/>
    </source>
</evidence>
<sequence>MAALSSPFSALRAASFTFEELQSGIYVGGQGDPLLLIHGSGPGASSIGNWRLVLDRLASRYSVIAMDLIGFGSSDRRAEPPYFDFELWVRQAKAALDLFGRDKIGVIGHSISGAIALRIAAEDTRVNRVMTTGTMGARMPVTPALSKIWRCPASREEMRSAAQALIADDELITDAYLDARMEIIGSEEYRLYFDTMFEGDFEHYINAAVVSDDILARVSVPVMMLHGREDLAFPAETGSLALLDKMPDADCMLLGRCSHSIAMERTETFLSAIHNHFARQDER</sequence>
<organism evidence="2 3">
    <name type="scientific">Parasphingopyxis lamellibrachiae</name>
    <dbReference type="NCBI Taxonomy" id="680125"/>
    <lineage>
        <taxon>Bacteria</taxon>
        <taxon>Pseudomonadati</taxon>
        <taxon>Pseudomonadota</taxon>
        <taxon>Alphaproteobacteria</taxon>
        <taxon>Sphingomonadales</taxon>
        <taxon>Sphingomonadaceae</taxon>
        <taxon>Parasphingopyxis</taxon>
    </lineage>
</organism>
<dbReference type="EMBL" id="QRDP01000005">
    <property type="protein sequence ID" value="RED13357.1"/>
    <property type="molecule type" value="Genomic_DNA"/>
</dbReference>
<keyword evidence="3" id="KW-1185">Reference proteome</keyword>
<dbReference type="GO" id="GO:0016787">
    <property type="term" value="F:hydrolase activity"/>
    <property type="evidence" value="ECO:0007669"/>
    <property type="project" value="UniProtKB-KW"/>
</dbReference>
<feature type="domain" description="AB hydrolase-1" evidence="1">
    <location>
        <begin position="34"/>
        <end position="269"/>
    </location>
</feature>
<dbReference type="RefSeq" id="WP_116237391.1">
    <property type="nucleotide sequence ID" value="NZ_QRDP01000005.1"/>
</dbReference>
<dbReference type="OrthoDB" id="8680283at2"/>
<dbReference type="InterPro" id="IPR000073">
    <property type="entry name" value="AB_hydrolase_1"/>
</dbReference>
<dbReference type="SUPFAM" id="SSF53474">
    <property type="entry name" value="alpha/beta-Hydrolases"/>
    <property type="match status" value="1"/>
</dbReference>
<dbReference type="PRINTS" id="PR00111">
    <property type="entry name" value="ABHYDROLASE"/>
</dbReference>